<evidence type="ECO:0000313" key="3">
    <source>
        <dbReference type="Proteomes" id="UP000032352"/>
    </source>
</evidence>
<evidence type="ECO:0000256" key="1">
    <source>
        <dbReference type="SAM" id="SignalP"/>
    </source>
</evidence>
<gene>
    <name evidence="2" type="ORF">SG34_000155</name>
</gene>
<feature type="chain" id="PRO_5042054940" evidence="1">
    <location>
        <begin position="24"/>
        <end position="604"/>
    </location>
</feature>
<reference evidence="2 3" key="2">
    <citation type="journal article" date="2022" name="Mar. Drugs">
        <title>Bioassay-Guided Fractionation Leads to the Detection of Cholic Acid Generated by the Rare Thalassomonas sp.</title>
        <authorList>
            <person name="Pheiffer F."/>
            <person name="Schneider Y.K."/>
            <person name="Hansen E.H."/>
            <person name="Andersen J.H."/>
            <person name="Isaksson J."/>
            <person name="Busche T."/>
            <person name="R C."/>
            <person name="Kalinowski J."/>
            <person name="Zyl L.V."/>
            <person name="Trindade M."/>
        </authorList>
    </citation>
    <scope>NUCLEOTIDE SEQUENCE [LARGE SCALE GENOMIC DNA]</scope>
    <source>
        <strain evidence="2 3">XOM25</strain>
    </source>
</reference>
<name>A0AAF0C9M3_9GAMM</name>
<protein>
    <submittedName>
        <fullName evidence="2">Uncharacterized protein</fullName>
    </submittedName>
</protein>
<dbReference type="KEGG" id="tvd:SG34_000155"/>
<dbReference type="EMBL" id="CP059733">
    <property type="protein sequence ID" value="WDE05400.1"/>
    <property type="molecule type" value="Genomic_DNA"/>
</dbReference>
<dbReference type="RefSeq" id="WP_044837120.1">
    <property type="nucleotide sequence ID" value="NZ_CP059733.1"/>
</dbReference>
<feature type="signal peptide" evidence="1">
    <location>
        <begin position="1"/>
        <end position="23"/>
    </location>
</feature>
<reference evidence="2 3" key="1">
    <citation type="journal article" date="2015" name="Genome Announc.">
        <title>Draft Genome Sequences of Marine Isolates of Thalassomonas viridans and Thalassomonas actiniarum.</title>
        <authorList>
            <person name="Olonade I."/>
            <person name="van Zyl L.J."/>
            <person name="Trindade M."/>
        </authorList>
    </citation>
    <scope>NUCLEOTIDE SEQUENCE [LARGE SCALE GENOMIC DNA]</scope>
    <source>
        <strain evidence="2 3">XOM25</strain>
    </source>
</reference>
<accession>A0AAF0C9M3</accession>
<dbReference type="AlphaFoldDB" id="A0AAF0C9M3"/>
<proteinExistence type="predicted"/>
<keyword evidence="1" id="KW-0732">Signal</keyword>
<dbReference type="Proteomes" id="UP000032352">
    <property type="component" value="Chromosome"/>
</dbReference>
<keyword evidence="3" id="KW-1185">Reference proteome</keyword>
<organism evidence="2 3">
    <name type="scientific">Thalassomonas viridans</name>
    <dbReference type="NCBI Taxonomy" id="137584"/>
    <lineage>
        <taxon>Bacteria</taxon>
        <taxon>Pseudomonadati</taxon>
        <taxon>Pseudomonadota</taxon>
        <taxon>Gammaproteobacteria</taxon>
        <taxon>Alteromonadales</taxon>
        <taxon>Colwelliaceae</taxon>
        <taxon>Thalassomonas</taxon>
    </lineage>
</organism>
<sequence length="604" mass="67260">MNKVLSRLMMAGTCMAMSLTASAVEQACSASVQLTNYTPGICYYDFDQQTCTDTCATADPQFQSACFAEIDLPCGLKEDLFANAAGHQQRDQYDWVHISDLLSYPALQSELHVLQQELYQTLYEDYLTFPAKIVFSEASQELKKQNFRFDMIDASKAITTPLNDSGLYRRLSLGQALEGEVQTELDTLHEKISQFPLFSQTEKTNLSNELNTLKNSQLMFWNFISRYPTASVAASRVSLLNSKLLNYVNGLNELSPEKFTYMFNKSALLTQSHDINLRLCQPDGFQACYDAIANNDPAGFYLGKDQRLTYFEEALTLLAQEVEALKLSFDPDLNPGTPGAFTAPDFTGFINEQLTAYSSNPGLDTLNKLESAINIAFLQQGNTGLELFEQIKQSTASHIQGRAFLAPVEYKNPLLCSDFNNLDPQIQQIQEELAAKVAEGDAIFEKMNQNGYSNELLAQLEAIVDRILELERMSSRLFSVDRFTDDRKINVLWRLGDSQEVFNSASDQVTVEFVALDGMFWMPSMSIQLQQLMPSIESVSTMQGSLLPAADGRISGMRSLNLSLRQSPYAACSPANSELKMVVSTTNAAGVKTRHALTATLNEL</sequence>
<evidence type="ECO:0000313" key="2">
    <source>
        <dbReference type="EMBL" id="WDE05400.1"/>
    </source>
</evidence>